<evidence type="ECO:0000313" key="1">
    <source>
        <dbReference type="EMBL" id="MPN31218.1"/>
    </source>
</evidence>
<dbReference type="AlphaFoldDB" id="A0A645GWW5"/>
<accession>A0A645GWW5</accession>
<organism evidence="1">
    <name type="scientific">bioreactor metagenome</name>
    <dbReference type="NCBI Taxonomy" id="1076179"/>
    <lineage>
        <taxon>unclassified sequences</taxon>
        <taxon>metagenomes</taxon>
        <taxon>ecological metagenomes</taxon>
    </lineage>
</organism>
<gene>
    <name evidence="1" type="ORF">SDC9_178692</name>
</gene>
<dbReference type="EMBL" id="VSSQ01082670">
    <property type="protein sequence ID" value="MPN31218.1"/>
    <property type="molecule type" value="Genomic_DNA"/>
</dbReference>
<sequence>MKHFRAAWALDPTYIPARQNLDCYGTFFSNGKCAYDESDYSVEEDEERKKYEIEYDKHGIGHIVRKD</sequence>
<reference evidence="1" key="1">
    <citation type="submission" date="2019-08" db="EMBL/GenBank/DDBJ databases">
        <authorList>
            <person name="Kucharzyk K."/>
            <person name="Murdoch R.W."/>
            <person name="Higgins S."/>
            <person name="Loffler F."/>
        </authorList>
    </citation>
    <scope>NUCLEOTIDE SEQUENCE</scope>
</reference>
<protein>
    <submittedName>
        <fullName evidence="1">Uncharacterized protein</fullName>
    </submittedName>
</protein>
<name>A0A645GWW5_9ZZZZ</name>
<comment type="caution">
    <text evidence="1">The sequence shown here is derived from an EMBL/GenBank/DDBJ whole genome shotgun (WGS) entry which is preliminary data.</text>
</comment>
<proteinExistence type="predicted"/>